<dbReference type="Gene3D" id="3.10.310.50">
    <property type="match status" value="1"/>
</dbReference>
<dbReference type="RefSeq" id="WP_107956851.1">
    <property type="nucleotide sequence ID" value="NZ_QAOG01000001.1"/>
</dbReference>
<dbReference type="Pfam" id="PF04536">
    <property type="entry name" value="TPM_phosphatase"/>
    <property type="match status" value="1"/>
</dbReference>
<proteinExistence type="predicted"/>
<feature type="signal peptide" evidence="3">
    <location>
        <begin position="1"/>
        <end position="21"/>
    </location>
</feature>
<protein>
    <recommendedName>
        <fullName evidence="4">TPM domain-containing protein</fullName>
    </recommendedName>
</protein>
<evidence type="ECO:0000313" key="6">
    <source>
        <dbReference type="Proteomes" id="UP000244189"/>
    </source>
</evidence>
<organism evidence="5 6">
    <name type="scientific">Sphingomonas aurantiaca</name>
    <dbReference type="NCBI Taxonomy" id="185949"/>
    <lineage>
        <taxon>Bacteria</taxon>
        <taxon>Pseudomonadati</taxon>
        <taxon>Pseudomonadota</taxon>
        <taxon>Alphaproteobacteria</taxon>
        <taxon>Sphingomonadales</taxon>
        <taxon>Sphingomonadaceae</taxon>
        <taxon>Sphingomonas</taxon>
    </lineage>
</organism>
<name>A0A2T5GTJ9_9SPHN</name>
<feature type="domain" description="TPM" evidence="4">
    <location>
        <begin position="35"/>
        <end position="158"/>
    </location>
</feature>
<keyword evidence="2" id="KW-0472">Membrane</keyword>
<feature type="region of interest" description="Disordered" evidence="1">
    <location>
        <begin position="248"/>
        <end position="289"/>
    </location>
</feature>
<dbReference type="Proteomes" id="UP000244189">
    <property type="component" value="Unassembled WGS sequence"/>
</dbReference>
<dbReference type="AlphaFoldDB" id="A0A2T5GTJ9"/>
<dbReference type="PANTHER" id="PTHR30373:SF2">
    <property type="entry name" value="UPF0603 PROTEIN YGCG"/>
    <property type="match status" value="1"/>
</dbReference>
<feature type="chain" id="PRO_5015642143" description="TPM domain-containing protein" evidence="3">
    <location>
        <begin position="22"/>
        <end position="289"/>
    </location>
</feature>
<dbReference type="InterPro" id="IPR007621">
    <property type="entry name" value="TPM_dom"/>
</dbReference>
<accession>A0A2T5GTJ9</accession>
<evidence type="ECO:0000313" key="5">
    <source>
        <dbReference type="EMBL" id="PTQ62644.1"/>
    </source>
</evidence>
<keyword evidence="2" id="KW-1133">Transmembrane helix</keyword>
<evidence type="ECO:0000256" key="3">
    <source>
        <dbReference type="SAM" id="SignalP"/>
    </source>
</evidence>
<evidence type="ECO:0000256" key="1">
    <source>
        <dbReference type="SAM" id="MobiDB-lite"/>
    </source>
</evidence>
<feature type="transmembrane region" description="Helical" evidence="2">
    <location>
        <begin position="190"/>
        <end position="211"/>
    </location>
</feature>
<evidence type="ECO:0000256" key="2">
    <source>
        <dbReference type="SAM" id="Phobius"/>
    </source>
</evidence>
<keyword evidence="3" id="KW-0732">Signal</keyword>
<dbReference type="EMBL" id="QAOG01000001">
    <property type="protein sequence ID" value="PTQ62644.1"/>
    <property type="molecule type" value="Genomic_DNA"/>
</dbReference>
<dbReference type="PANTHER" id="PTHR30373">
    <property type="entry name" value="UPF0603 PROTEIN YGCG"/>
    <property type="match status" value="1"/>
</dbReference>
<gene>
    <name evidence="5" type="ORF">C8J26_0926</name>
</gene>
<keyword evidence="2" id="KW-0812">Transmembrane</keyword>
<reference evidence="5 6" key="1">
    <citation type="submission" date="2018-04" db="EMBL/GenBank/DDBJ databases">
        <title>Genomic Encyclopedia of Type Strains, Phase III (KMG-III): the genomes of soil and plant-associated and newly described type strains.</title>
        <authorList>
            <person name="Whitman W."/>
        </authorList>
    </citation>
    <scope>NUCLEOTIDE SEQUENCE [LARGE SCALE GENOMIC DNA]</scope>
    <source>
        <strain evidence="5 6">MA101b</strain>
    </source>
</reference>
<sequence length="289" mass="28576">MIRYLATLACALLLGSGTVTGAATAQTLPKFTGFVVDAANVIPPDQEAALTKRLDDLQKSSGNQLVVATVPDLEGYPIEDYGNRLIRSWGVGLKDANNGAILLVAPNDRKVRIEVGYGLEPVLTDAFSSVVINQQILPRFKAGDIPGGIVAGTNAVADQLALPDAEARAKVTAAAAEYDKTHRRSGSGGGGVPIGLIFFGIVLAAIVIPMLSRRAGGRRYTDGGSGGGSGALPIVLWSIADAMTRGGGGGGGGGWSGGGGDSGGGGWGGGGFGGGGGGSGGGGGASGSW</sequence>
<keyword evidence="6" id="KW-1185">Reference proteome</keyword>
<evidence type="ECO:0000259" key="4">
    <source>
        <dbReference type="Pfam" id="PF04536"/>
    </source>
</evidence>
<comment type="caution">
    <text evidence="5">The sequence shown here is derived from an EMBL/GenBank/DDBJ whole genome shotgun (WGS) entry which is preliminary data.</text>
</comment>